<accession>A0A1X7L6A5</accession>
<dbReference type="GO" id="GO:0006567">
    <property type="term" value="P:L-threonine catabolic process"/>
    <property type="evidence" value="ECO:0007669"/>
    <property type="project" value="TreeGrafter"/>
</dbReference>
<dbReference type="InterPro" id="IPR001597">
    <property type="entry name" value="ArAA_b-elim_lyase/Thr_aldolase"/>
</dbReference>
<reference evidence="8" key="1">
    <citation type="submission" date="2017-04" db="EMBL/GenBank/DDBJ databases">
        <authorList>
            <person name="Varghese N."/>
            <person name="Submissions S."/>
        </authorList>
    </citation>
    <scope>NUCLEOTIDE SEQUENCE [LARGE SCALE GENOMIC DNA]</scope>
    <source>
        <strain evidence="8">USBA 82</strain>
    </source>
</reference>
<dbReference type="SUPFAM" id="SSF53383">
    <property type="entry name" value="PLP-dependent transferases"/>
    <property type="match status" value="1"/>
</dbReference>
<gene>
    <name evidence="7" type="ORF">SAMN06275492_1496</name>
</gene>
<protein>
    <submittedName>
        <fullName evidence="7">L-threonine aldolase</fullName>
    </submittedName>
</protein>
<comment type="cofactor">
    <cofactor evidence="1">
        <name>pyridoxal 5'-phosphate</name>
        <dbReference type="ChEBI" id="CHEBI:597326"/>
    </cofactor>
</comment>
<keyword evidence="8" id="KW-1185">Reference proteome</keyword>
<feature type="domain" description="Aromatic amino acid beta-eliminating lyase/threonine aldolase" evidence="6">
    <location>
        <begin position="5"/>
        <end position="289"/>
    </location>
</feature>
<dbReference type="STRING" id="561720.SAMN06275492_1496"/>
<dbReference type="InterPro" id="IPR015422">
    <property type="entry name" value="PyrdxlP-dep_Trfase_small"/>
</dbReference>
<dbReference type="InterPro" id="IPR015424">
    <property type="entry name" value="PyrdxlP-dep_Trfase"/>
</dbReference>
<dbReference type="InterPro" id="IPR015421">
    <property type="entry name" value="PyrdxlP-dep_Trfase_major"/>
</dbReference>
<dbReference type="PANTHER" id="PTHR48097:SF9">
    <property type="entry name" value="L-THREONINE ALDOLASE"/>
    <property type="match status" value="1"/>
</dbReference>
<dbReference type="GO" id="GO:0006545">
    <property type="term" value="P:glycine biosynthetic process"/>
    <property type="evidence" value="ECO:0007669"/>
    <property type="project" value="TreeGrafter"/>
</dbReference>
<dbReference type="PANTHER" id="PTHR48097">
    <property type="entry name" value="L-THREONINE ALDOLASE-RELATED"/>
    <property type="match status" value="1"/>
</dbReference>
<evidence type="ECO:0000256" key="4">
    <source>
        <dbReference type="ARBA" id="ARBA00023239"/>
    </source>
</evidence>
<comment type="similarity">
    <text evidence="2">Belongs to the threonine aldolase family.</text>
</comment>
<dbReference type="Proteomes" id="UP000193355">
    <property type="component" value="Unassembled WGS sequence"/>
</dbReference>
<dbReference type="Gene3D" id="3.40.640.10">
    <property type="entry name" value="Type I PLP-dependent aspartate aminotransferase-like (Major domain)"/>
    <property type="match status" value="1"/>
</dbReference>
<sequence>MNIVDFRSDTVTCPDGGMRKAIFEASVGDSGYGDDPSINELESLAADIVGQEAAIFVPSGVMGNITALGSHCRRGEAVLVGDKSHIYRYEGGGLSAIAGLLPYALDDSSGLPSPESVLNSCPEVNVHFAQTSLLCLEVTHNDRGGLAQPLSDFKAVVEAGREKGLAIHLDGARVFNSAVAWGVDVKEYTSSVDSVQFCLSKGLGAPMGAMLCGSEEFISRARFERKRLGGELRQAGFMAAAGIYALKNNIPKLLEDHENGQVLADTLAQGGLIVEPVPQGTRRTNMVYVNLAEKGPSSSELAASCKPKGVLFNDMEPRRFRLVTHLGMDREEVIRGANCILREALTA</sequence>
<dbReference type="PIRSF" id="PIRSF017617">
    <property type="entry name" value="Thr_aldolase"/>
    <property type="match status" value="1"/>
</dbReference>
<evidence type="ECO:0000256" key="3">
    <source>
        <dbReference type="ARBA" id="ARBA00022898"/>
    </source>
</evidence>
<proteinExistence type="inferred from homology"/>
<keyword evidence="4" id="KW-0456">Lyase</keyword>
<organism evidence="7 8">
    <name type="scientific">Dethiosulfovibrio salsuginis</name>
    <dbReference type="NCBI Taxonomy" id="561720"/>
    <lineage>
        <taxon>Bacteria</taxon>
        <taxon>Thermotogati</taxon>
        <taxon>Synergistota</taxon>
        <taxon>Synergistia</taxon>
        <taxon>Synergistales</taxon>
        <taxon>Dethiosulfovibrionaceae</taxon>
        <taxon>Dethiosulfovibrio</taxon>
    </lineage>
</organism>
<dbReference type="EMBL" id="FXBB01000049">
    <property type="protein sequence ID" value="SMG49381.1"/>
    <property type="molecule type" value="Genomic_DNA"/>
</dbReference>
<keyword evidence="3" id="KW-0663">Pyridoxal phosphate</keyword>
<dbReference type="Gene3D" id="3.90.1150.10">
    <property type="entry name" value="Aspartate Aminotransferase, domain 1"/>
    <property type="match status" value="1"/>
</dbReference>
<evidence type="ECO:0000256" key="2">
    <source>
        <dbReference type="ARBA" id="ARBA00006966"/>
    </source>
</evidence>
<evidence type="ECO:0000256" key="1">
    <source>
        <dbReference type="ARBA" id="ARBA00001933"/>
    </source>
</evidence>
<evidence type="ECO:0000259" key="6">
    <source>
        <dbReference type="Pfam" id="PF01212"/>
    </source>
</evidence>
<evidence type="ECO:0000256" key="5">
    <source>
        <dbReference type="PIRSR" id="PIRSR017617-1"/>
    </source>
</evidence>
<dbReference type="Pfam" id="PF01212">
    <property type="entry name" value="Beta_elim_lyase"/>
    <property type="match status" value="1"/>
</dbReference>
<dbReference type="OrthoDB" id="9774495at2"/>
<dbReference type="InterPro" id="IPR023603">
    <property type="entry name" value="Low_specificity_L-TA-like"/>
</dbReference>
<dbReference type="FunFam" id="3.40.640.10:FF:000030">
    <property type="entry name" value="Low-specificity L-threonine aldolase"/>
    <property type="match status" value="1"/>
</dbReference>
<dbReference type="AlphaFoldDB" id="A0A1X7L6A5"/>
<name>A0A1X7L6A5_9BACT</name>
<dbReference type="GO" id="GO:0005829">
    <property type="term" value="C:cytosol"/>
    <property type="evidence" value="ECO:0007669"/>
    <property type="project" value="TreeGrafter"/>
</dbReference>
<dbReference type="GO" id="GO:0008732">
    <property type="term" value="F:L-allo-threonine aldolase activity"/>
    <property type="evidence" value="ECO:0007669"/>
    <property type="project" value="TreeGrafter"/>
</dbReference>
<evidence type="ECO:0000313" key="7">
    <source>
        <dbReference type="EMBL" id="SMG49381.1"/>
    </source>
</evidence>
<feature type="modified residue" description="N6-(pyridoxal phosphate)lysine" evidence="5">
    <location>
        <position position="201"/>
    </location>
</feature>
<dbReference type="NCBIfam" id="NF041359">
    <property type="entry name" value="GntG_guanitoxin"/>
    <property type="match status" value="1"/>
</dbReference>
<evidence type="ECO:0000313" key="8">
    <source>
        <dbReference type="Proteomes" id="UP000193355"/>
    </source>
</evidence>